<dbReference type="PANTHER" id="PTHR12210">
    <property type="entry name" value="DULLARD PROTEIN PHOSPHATASE"/>
    <property type="match status" value="1"/>
</dbReference>
<comment type="caution">
    <text evidence="3">The sequence shown here is derived from an EMBL/GenBank/DDBJ whole genome shotgun (WGS) entry which is preliminary data.</text>
</comment>
<dbReference type="InterPro" id="IPR023214">
    <property type="entry name" value="HAD_sf"/>
</dbReference>
<dbReference type="SMART" id="SM00577">
    <property type="entry name" value="CPDc"/>
    <property type="match status" value="1"/>
</dbReference>
<dbReference type="EMBL" id="ATMH01007223">
    <property type="protein sequence ID" value="EPY24353.1"/>
    <property type="molecule type" value="Genomic_DNA"/>
</dbReference>
<keyword evidence="1" id="KW-0496">Mitochondrion</keyword>
<keyword evidence="1" id="KW-0811">Translocation</keyword>
<dbReference type="GO" id="GO:0015031">
    <property type="term" value="P:protein transport"/>
    <property type="evidence" value="ECO:0007669"/>
    <property type="project" value="UniProtKB-KW"/>
</dbReference>
<comment type="similarity">
    <text evidence="1">Belongs to the TIM50 family.</text>
</comment>
<comment type="subunit">
    <text evidence="1">Component of the TIM23 complex.</text>
</comment>
<dbReference type="InterPro" id="IPR050365">
    <property type="entry name" value="TIM50"/>
</dbReference>
<dbReference type="PROSITE" id="PS50969">
    <property type="entry name" value="FCP1"/>
    <property type="match status" value="1"/>
</dbReference>
<dbReference type="InterPro" id="IPR004274">
    <property type="entry name" value="FCP1_dom"/>
</dbReference>
<keyword evidence="4" id="KW-1185">Reference proteome</keyword>
<comment type="function">
    <text evidence="1">Essential component of the TIM23 complex, a complex that mediates the translocation of transit peptide-containing proteins across the mitochondrial inner membrane.</text>
</comment>
<accession>S9U5V6</accession>
<evidence type="ECO:0000256" key="1">
    <source>
        <dbReference type="RuleBase" id="RU365079"/>
    </source>
</evidence>
<evidence type="ECO:0000259" key="2">
    <source>
        <dbReference type="PROSITE" id="PS50969"/>
    </source>
</evidence>
<feature type="domain" description="FCP1 homology" evidence="2">
    <location>
        <begin position="83"/>
        <end position="304"/>
    </location>
</feature>
<dbReference type="SUPFAM" id="SSF56784">
    <property type="entry name" value="HAD-like"/>
    <property type="match status" value="1"/>
</dbReference>
<dbReference type="Proteomes" id="UP000015354">
    <property type="component" value="Unassembled WGS sequence"/>
</dbReference>
<keyword evidence="1" id="KW-0813">Transport</keyword>
<dbReference type="InterPro" id="IPR036412">
    <property type="entry name" value="HAD-like_sf"/>
</dbReference>
<evidence type="ECO:0000313" key="3">
    <source>
        <dbReference type="EMBL" id="EPY24353.1"/>
    </source>
</evidence>
<dbReference type="Pfam" id="PF03031">
    <property type="entry name" value="NIF"/>
    <property type="match status" value="2"/>
</dbReference>
<name>S9U5V6_9TRYP</name>
<dbReference type="AlphaFoldDB" id="S9U5V6"/>
<dbReference type="OrthoDB" id="277011at2759"/>
<evidence type="ECO:0000313" key="4">
    <source>
        <dbReference type="Proteomes" id="UP000015354"/>
    </source>
</evidence>
<keyword evidence="1" id="KW-0653">Protein transport</keyword>
<reference evidence="3 4" key="1">
    <citation type="journal article" date="2013" name="PLoS ONE">
        <title>Predicting the Proteins of Angomonas deanei, Strigomonas culicis and Their Respective Endosymbionts Reveals New Aspects of the Trypanosomatidae Family.</title>
        <authorList>
            <person name="Motta M.C."/>
            <person name="Martins A.C."/>
            <person name="de Souza S.S."/>
            <person name="Catta-Preta C.M."/>
            <person name="Silva R."/>
            <person name="Klein C.C."/>
            <person name="de Almeida L.G."/>
            <person name="de Lima Cunha O."/>
            <person name="Ciapina L.P."/>
            <person name="Brocchi M."/>
            <person name="Colabardini A.C."/>
            <person name="de Araujo Lima B."/>
            <person name="Machado C.R."/>
            <person name="de Almeida Soares C.M."/>
            <person name="Probst C.M."/>
            <person name="de Menezes C.B."/>
            <person name="Thompson C.E."/>
            <person name="Bartholomeu D.C."/>
            <person name="Gradia D.F."/>
            <person name="Pavoni D.P."/>
            <person name="Grisard E.C."/>
            <person name="Fantinatti-Garboggini F."/>
            <person name="Marchini F.K."/>
            <person name="Rodrigues-Luiz G.F."/>
            <person name="Wagner G."/>
            <person name="Goldman G.H."/>
            <person name="Fietto J.L."/>
            <person name="Elias M.C."/>
            <person name="Goldman M.H."/>
            <person name="Sagot M.F."/>
            <person name="Pereira M."/>
            <person name="Stoco P.H."/>
            <person name="de Mendonca-Neto R.P."/>
            <person name="Teixeira S.M."/>
            <person name="Maciel T.E."/>
            <person name="de Oliveira Mendes T.A."/>
            <person name="Urmenyi T.P."/>
            <person name="de Souza W."/>
            <person name="Schenkman S."/>
            <person name="de Vasconcelos A.T."/>
        </authorList>
    </citation>
    <scope>NUCLEOTIDE SEQUENCE [LARGE SCALE GENOMIC DNA]</scope>
</reference>
<comment type="subcellular location">
    <subcellularLocation>
        <location evidence="1">Mitochondrion inner membrane</location>
        <topology evidence="1">Single-pass membrane protein</topology>
    </subcellularLocation>
</comment>
<dbReference type="CDD" id="cd07521">
    <property type="entry name" value="HAD_FCP1-like"/>
    <property type="match status" value="1"/>
</dbReference>
<proteinExistence type="inferred from homology"/>
<sequence>MVRLRCTEQEMPYVAEPTGITCCSILRQQLDQCQNYDFSKIVCDMSPEEFQAVCNLSPFTSLDFFSFLPHAAEDNQSTNGSRTKAERPYLILDLDETLLFTSTTPIPGADAEVIVNVPTDIANPVPLKSAVPEKKGSIEHYSATKDYARSVNSYKLFIKYRPHLEKFLIFSSRYFEIVIFTASRFYYCGAILRQMETDFPSFRFVTPEADTAALSTAAAAAGGADPKRFVTVLHRDHCTPTHAGFVKDLNLLGCNLKRTVLLDNNPICGAFQPYNLVSIRNYELLPDAPEHAVVLSELEKEKGFVNPRDVKTSVAEFLNDTTLKELAQRGSLLYNLAKCDDVRSYCIRTMEYNMKKKKTLSSS</sequence>
<dbReference type="GO" id="GO:0005744">
    <property type="term" value="C:TIM23 mitochondrial import inner membrane translocase complex"/>
    <property type="evidence" value="ECO:0007669"/>
    <property type="project" value="UniProtKB-UniRule"/>
</dbReference>
<gene>
    <name evidence="3" type="ORF">STCU_07223</name>
</gene>
<organism evidence="3 4">
    <name type="scientific">Strigomonas culicis</name>
    <dbReference type="NCBI Taxonomy" id="28005"/>
    <lineage>
        <taxon>Eukaryota</taxon>
        <taxon>Discoba</taxon>
        <taxon>Euglenozoa</taxon>
        <taxon>Kinetoplastea</taxon>
        <taxon>Metakinetoplastina</taxon>
        <taxon>Trypanosomatida</taxon>
        <taxon>Trypanosomatidae</taxon>
        <taxon>Strigomonadinae</taxon>
        <taxon>Strigomonas</taxon>
    </lineage>
</organism>
<dbReference type="Gene3D" id="3.40.50.1000">
    <property type="entry name" value="HAD superfamily/HAD-like"/>
    <property type="match status" value="1"/>
</dbReference>
<protein>
    <recommendedName>
        <fullName evidence="1">Mitochondrial import inner membrane translocase subunit TIM50</fullName>
    </recommendedName>
</protein>
<keyword evidence="1" id="KW-0809">Transit peptide</keyword>